<dbReference type="SUPFAM" id="SSF55874">
    <property type="entry name" value="ATPase domain of HSP90 chaperone/DNA topoisomerase II/histidine kinase"/>
    <property type="match status" value="1"/>
</dbReference>
<evidence type="ECO:0000259" key="6">
    <source>
        <dbReference type="PROSITE" id="PS50109"/>
    </source>
</evidence>
<dbReference type="OrthoDB" id="5522855at2"/>
<feature type="domain" description="PAS" evidence="7">
    <location>
        <begin position="405"/>
        <end position="475"/>
    </location>
</feature>
<dbReference type="PANTHER" id="PTHR43304:SF1">
    <property type="entry name" value="PAC DOMAIN-CONTAINING PROTEIN"/>
    <property type="match status" value="1"/>
</dbReference>
<dbReference type="SMART" id="SM00086">
    <property type="entry name" value="PAC"/>
    <property type="match status" value="4"/>
</dbReference>
<evidence type="ECO:0000256" key="1">
    <source>
        <dbReference type="ARBA" id="ARBA00000085"/>
    </source>
</evidence>
<dbReference type="InterPro" id="IPR036890">
    <property type="entry name" value="HATPase_C_sf"/>
</dbReference>
<dbReference type="SMART" id="SM00091">
    <property type="entry name" value="PAS"/>
    <property type="match status" value="2"/>
</dbReference>
<feature type="domain" description="Histidine kinase" evidence="6">
    <location>
        <begin position="549"/>
        <end position="760"/>
    </location>
</feature>
<comment type="caution">
    <text evidence="9">The sequence shown here is derived from an EMBL/GenBank/DDBJ whole genome shotgun (WGS) entry which is preliminary data.</text>
</comment>
<dbReference type="InterPro" id="IPR005467">
    <property type="entry name" value="His_kinase_dom"/>
</dbReference>
<dbReference type="InterPro" id="IPR001610">
    <property type="entry name" value="PAC"/>
</dbReference>
<dbReference type="EMBL" id="REFC01000011">
    <property type="protein sequence ID" value="RMA66200.1"/>
    <property type="molecule type" value="Genomic_DNA"/>
</dbReference>
<sequence length="760" mass="86991">MSNYIGNRIGYDSYPLSDVNSPMRGNLHDGFWILSSVFPFNGTMSSNFWKLLGYSQNELQFNLVSWQSLVNGDDLSLFMKDLKNFVKKWESEDSFAKEIKFIHKNGSDIWMDAKGAKSYDAQGNPVLLIALTNVTKYISKQKSASKKLKLYESIIDGTHTGTWEWNAQTQELRLNEHWAQIIGYTLEELEPVTEEKYRSLVHPEDLEKATKLLERHFKGQVPFYESETRMKHKKGHWVWIYDKGKIISHTSDGKPEWIAGSHQDITKQKENHLALLHYKNLLERSNEAAKIGTWEFNLENGRLDWCKTTKGIHEVESTYQPTVENAMMFYKEGDNLNLIKTKFENCINKGEKYDLEVEIKTAKGNNKWVRAIGIPIFENNKCTGLYGLMRDITDRIKATKIIAFKEEQLSKTFEYAANGMSLVDLDGTWLRVNKSLCDMLGYSKEEFINLKFQDLTHKDDLNIGLKFKSQLISGETEFHQTEKRYIHKDGSIVWAFLAVSLVKSDVGEPLHFVAQITNITEKKKGEIKIKSLLNVANEQNKRLVNFAHIASHNLRSHSANFTMLLDLMKDDIPEATDNEYFPLLNTAASNLNETITQLNEVVSINKQLNEKLRSVNLRKTIEKVMVNIASNILKTGFIINIVVDEDVTVKAIPAYLDSIILNLLTNAIKYRNPQANSFLNITATSSTNYIDLKFEDNGIGIDLELYGSKVFGLYKTFHNNEDSQGVGLFISKNQIEVMKGTIDVESEVNKGTTFLLRLKK</sequence>
<keyword evidence="4" id="KW-0808">Transferase</keyword>
<comment type="catalytic activity">
    <reaction evidence="1">
        <text>ATP + protein L-histidine = ADP + protein N-phospho-L-histidine.</text>
        <dbReference type="EC" id="2.7.13.3"/>
    </reaction>
</comment>
<dbReference type="InterPro" id="IPR000014">
    <property type="entry name" value="PAS"/>
</dbReference>
<evidence type="ECO:0000313" key="9">
    <source>
        <dbReference type="EMBL" id="RMA66200.1"/>
    </source>
</evidence>
<dbReference type="Gene3D" id="3.30.450.20">
    <property type="entry name" value="PAS domain"/>
    <property type="match status" value="4"/>
</dbReference>
<organism evidence="9 10">
    <name type="scientific">Ulvibacter antarcticus</name>
    <dbReference type="NCBI Taxonomy" id="442714"/>
    <lineage>
        <taxon>Bacteria</taxon>
        <taxon>Pseudomonadati</taxon>
        <taxon>Bacteroidota</taxon>
        <taxon>Flavobacteriia</taxon>
        <taxon>Flavobacteriales</taxon>
        <taxon>Flavobacteriaceae</taxon>
        <taxon>Ulvibacter</taxon>
    </lineage>
</organism>
<keyword evidence="3" id="KW-0597">Phosphoprotein</keyword>
<dbReference type="Gene3D" id="3.30.565.10">
    <property type="entry name" value="Histidine kinase-like ATPase, C-terminal domain"/>
    <property type="match status" value="1"/>
</dbReference>
<dbReference type="PANTHER" id="PTHR43304">
    <property type="entry name" value="PHYTOCHROME-LIKE PROTEIN CPH1"/>
    <property type="match status" value="1"/>
</dbReference>
<dbReference type="Proteomes" id="UP000271339">
    <property type="component" value="Unassembled WGS sequence"/>
</dbReference>
<dbReference type="InterPro" id="IPR052162">
    <property type="entry name" value="Sensor_kinase/Photoreceptor"/>
</dbReference>
<accession>A0A3L9Z249</accession>
<dbReference type="SUPFAM" id="SSF55785">
    <property type="entry name" value="PYP-like sensor domain (PAS domain)"/>
    <property type="match status" value="4"/>
</dbReference>
<dbReference type="InterPro" id="IPR003594">
    <property type="entry name" value="HATPase_dom"/>
</dbReference>
<dbReference type="NCBIfam" id="TIGR00229">
    <property type="entry name" value="sensory_box"/>
    <property type="match status" value="3"/>
</dbReference>
<gene>
    <name evidence="9" type="ORF">BXY75_0619</name>
</gene>
<dbReference type="PROSITE" id="PS50112">
    <property type="entry name" value="PAS"/>
    <property type="match status" value="2"/>
</dbReference>
<evidence type="ECO:0000313" key="10">
    <source>
        <dbReference type="Proteomes" id="UP000271339"/>
    </source>
</evidence>
<evidence type="ECO:0000259" key="7">
    <source>
        <dbReference type="PROSITE" id="PS50112"/>
    </source>
</evidence>
<evidence type="ECO:0000256" key="5">
    <source>
        <dbReference type="ARBA" id="ARBA00022777"/>
    </source>
</evidence>
<dbReference type="CDD" id="cd00130">
    <property type="entry name" value="PAS"/>
    <property type="match status" value="3"/>
</dbReference>
<dbReference type="RefSeq" id="WP_121906209.1">
    <property type="nucleotide sequence ID" value="NZ_REFC01000011.1"/>
</dbReference>
<feature type="domain" description="PAS" evidence="7">
    <location>
        <begin position="147"/>
        <end position="220"/>
    </location>
</feature>
<evidence type="ECO:0000256" key="3">
    <source>
        <dbReference type="ARBA" id="ARBA00022553"/>
    </source>
</evidence>
<feature type="domain" description="PAC" evidence="8">
    <location>
        <begin position="224"/>
        <end position="277"/>
    </location>
</feature>
<dbReference type="PRINTS" id="PR00344">
    <property type="entry name" value="BCTRLSENSOR"/>
</dbReference>
<dbReference type="PROSITE" id="PS50109">
    <property type="entry name" value="HIS_KIN"/>
    <property type="match status" value="1"/>
</dbReference>
<feature type="domain" description="PAC" evidence="8">
    <location>
        <begin position="95"/>
        <end position="150"/>
    </location>
</feature>
<proteinExistence type="predicted"/>
<dbReference type="InterPro" id="IPR013655">
    <property type="entry name" value="PAS_fold_3"/>
</dbReference>
<dbReference type="Pfam" id="PF13426">
    <property type="entry name" value="PAS_9"/>
    <property type="match status" value="1"/>
</dbReference>
<evidence type="ECO:0000256" key="2">
    <source>
        <dbReference type="ARBA" id="ARBA00012438"/>
    </source>
</evidence>
<dbReference type="AlphaFoldDB" id="A0A3L9Z249"/>
<protein>
    <recommendedName>
        <fullName evidence="2">histidine kinase</fullName>
        <ecNumber evidence="2">2.7.13.3</ecNumber>
    </recommendedName>
</protein>
<evidence type="ECO:0000256" key="4">
    <source>
        <dbReference type="ARBA" id="ARBA00022679"/>
    </source>
</evidence>
<keyword evidence="10" id="KW-1185">Reference proteome</keyword>
<keyword evidence="5" id="KW-0418">Kinase</keyword>
<dbReference type="SMART" id="SM00387">
    <property type="entry name" value="HATPase_c"/>
    <property type="match status" value="1"/>
</dbReference>
<dbReference type="EC" id="2.7.13.3" evidence="2"/>
<dbReference type="InterPro" id="IPR000700">
    <property type="entry name" value="PAS-assoc_C"/>
</dbReference>
<dbReference type="Pfam" id="PF02518">
    <property type="entry name" value="HATPase_c"/>
    <property type="match status" value="1"/>
</dbReference>
<dbReference type="PROSITE" id="PS50113">
    <property type="entry name" value="PAC"/>
    <property type="match status" value="4"/>
</dbReference>
<dbReference type="Pfam" id="PF08447">
    <property type="entry name" value="PAS_3"/>
    <property type="match status" value="3"/>
</dbReference>
<feature type="domain" description="PAC" evidence="8">
    <location>
        <begin position="479"/>
        <end position="531"/>
    </location>
</feature>
<dbReference type="GO" id="GO:0004673">
    <property type="term" value="F:protein histidine kinase activity"/>
    <property type="evidence" value="ECO:0007669"/>
    <property type="project" value="UniProtKB-EC"/>
</dbReference>
<name>A0A3L9Z249_9FLAO</name>
<dbReference type="InterPro" id="IPR035965">
    <property type="entry name" value="PAS-like_dom_sf"/>
</dbReference>
<reference evidence="9 10" key="1">
    <citation type="submission" date="2018-10" db="EMBL/GenBank/DDBJ databases">
        <title>Genomic Encyclopedia of Archaeal and Bacterial Type Strains, Phase II (KMG-II): from individual species to whole genera.</title>
        <authorList>
            <person name="Goeker M."/>
        </authorList>
    </citation>
    <scope>NUCLEOTIDE SEQUENCE [LARGE SCALE GENOMIC DNA]</scope>
    <source>
        <strain evidence="9 10">DSM 23424</strain>
    </source>
</reference>
<feature type="domain" description="PAC" evidence="8">
    <location>
        <begin position="353"/>
        <end position="404"/>
    </location>
</feature>
<evidence type="ECO:0000259" key="8">
    <source>
        <dbReference type="PROSITE" id="PS50113"/>
    </source>
</evidence>
<dbReference type="InterPro" id="IPR004358">
    <property type="entry name" value="Sig_transdc_His_kin-like_C"/>
</dbReference>